<gene>
    <name evidence="5" type="ORF">H9914_11165</name>
</gene>
<dbReference type="GO" id="GO:0042956">
    <property type="term" value="P:maltodextrin transmembrane transport"/>
    <property type="evidence" value="ECO:0007669"/>
    <property type="project" value="TreeGrafter"/>
</dbReference>
<sequence>MRKKVLAMTLTMVMAAGCLAGCNTKAPGAGQESNHSDVKTGENEKGITIQFWNSFTGSDGDVLREIVDKFNEENEDGITIEMDIMPAETLTEKLAPAITTETAPALLLQGNADVALYSENGSILPLDDFFDATGTDKNDFGSSALESFYVDGHQYMIPMQWFTQYLYYNKDLFEEAGIEKVPDTWEEMAQAAEKITDPDRNIYGVGLPVSGGVAWFDSMFLSNGGKIFSDDNTKSDLVSEENLESMKFVQDMVDQGICTKGTTGADLDNLMMAGQLGMVINGPWMVNGLKENEVNFGVAPIPAGSSGRVGISEVTGFSIPKGTSDEEKEAA</sequence>
<dbReference type="GO" id="GO:1901982">
    <property type="term" value="F:maltose binding"/>
    <property type="evidence" value="ECO:0007669"/>
    <property type="project" value="TreeGrafter"/>
</dbReference>
<dbReference type="PANTHER" id="PTHR30061:SF50">
    <property type="entry name" value="MALTOSE_MALTODEXTRIN-BINDING PERIPLASMIC PROTEIN"/>
    <property type="match status" value="1"/>
</dbReference>
<dbReference type="Gene3D" id="3.40.190.10">
    <property type="entry name" value="Periplasmic binding protein-like II"/>
    <property type="match status" value="1"/>
</dbReference>
<feature type="signal peptide" evidence="4">
    <location>
        <begin position="1"/>
        <end position="20"/>
    </location>
</feature>
<keyword evidence="2" id="KW-0813">Transport</keyword>
<evidence type="ECO:0000313" key="6">
    <source>
        <dbReference type="Proteomes" id="UP000823892"/>
    </source>
</evidence>
<dbReference type="Proteomes" id="UP000823892">
    <property type="component" value="Unassembled WGS sequence"/>
</dbReference>
<evidence type="ECO:0000256" key="1">
    <source>
        <dbReference type="ARBA" id="ARBA00008520"/>
    </source>
</evidence>
<dbReference type="CDD" id="cd14748">
    <property type="entry name" value="PBP2_UgpB"/>
    <property type="match status" value="1"/>
</dbReference>
<dbReference type="GO" id="GO:0015768">
    <property type="term" value="P:maltose transport"/>
    <property type="evidence" value="ECO:0007669"/>
    <property type="project" value="TreeGrafter"/>
</dbReference>
<dbReference type="Pfam" id="PF01547">
    <property type="entry name" value="SBP_bac_1"/>
    <property type="match status" value="1"/>
</dbReference>
<evidence type="ECO:0000256" key="4">
    <source>
        <dbReference type="SAM" id="SignalP"/>
    </source>
</evidence>
<proteinExistence type="inferred from homology"/>
<feature type="chain" id="PRO_5039149977" evidence="4">
    <location>
        <begin position="21"/>
        <end position="331"/>
    </location>
</feature>
<organism evidence="5 6">
    <name type="scientific">Candidatus Blautia avicola</name>
    <dbReference type="NCBI Taxonomy" id="2838483"/>
    <lineage>
        <taxon>Bacteria</taxon>
        <taxon>Bacillati</taxon>
        <taxon>Bacillota</taxon>
        <taxon>Clostridia</taxon>
        <taxon>Lachnospirales</taxon>
        <taxon>Lachnospiraceae</taxon>
        <taxon>Blautia</taxon>
    </lineage>
</organism>
<dbReference type="SUPFAM" id="SSF53850">
    <property type="entry name" value="Periplasmic binding protein-like II"/>
    <property type="match status" value="1"/>
</dbReference>
<reference evidence="5" key="2">
    <citation type="submission" date="2021-04" db="EMBL/GenBank/DDBJ databases">
        <authorList>
            <person name="Gilroy R."/>
        </authorList>
    </citation>
    <scope>NUCLEOTIDE SEQUENCE</scope>
    <source>
        <strain evidence="5">ChiBcec6-4105</strain>
    </source>
</reference>
<protein>
    <submittedName>
        <fullName evidence="5">ABC transporter substrate-binding protein</fullName>
    </submittedName>
</protein>
<comment type="similarity">
    <text evidence="1">Belongs to the bacterial solute-binding protein 1 family.</text>
</comment>
<comment type="caution">
    <text evidence="5">The sequence shown here is derived from an EMBL/GenBank/DDBJ whole genome shotgun (WGS) entry which is preliminary data.</text>
</comment>
<dbReference type="PROSITE" id="PS51257">
    <property type="entry name" value="PROKAR_LIPOPROTEIN"/>
    <property type="match status" value="1"/>
</dbReference>
<evidence type="ECO:0000256" key="2">
    <source>
        <dbReference type="ARBA" id="ARBA00022448"/>
    </source>
</evidence>
<dbReference type="AlphaFoldDB" id="A0A9D2TYA3"/>
<feature type="non-terminal residue" evidence="5">
    <location>
        <position position="331"/>
    </location>
</feature>
<accession>A0A9D2TYA3</accession>
<keyword evidence="3 4" id="KW-0732">Signal</keyword>
<name>A0A9D2TYA3_9FIRM</name>
<evidence type="ECO:0000256" key="3">
    <source>
        <dbReference type="ARBA" id="ARBA00022729"/>
    </source>
</evidence>
<dbReference type="GO" id="GO:0055052">
    <property type="term" value="C:ATP-binding cassette (ABC) transporter complex, substrate-binding subunit-containing"/>
    <property type="evidence" value="ECO:0007669"/>
    <property type="project" value="TreeGrafter"/>
</dbReference>
<dbReference type="PANTHER" id="PTHR30061">
    <property type="entry name" value="MALTOSE-BINDING PERIPLASMIC PROTEIN"/>
    <property type="match status" value="1"/>
</dbReference>
<dbReference type="InterPro" id="IPR006059">
    <property type="entry name" value="SBP"/>
</dbReference>
<reference evidence="5" key="1">
    <citation type="journal article" date="2021" name="PeerJ">
        <title>Extensive microbial diversity within the chicken gut microbiome revealed by metagenomics and culture.</title>
        <authorList>
            <person name="Gilroy R."/>
            <person name="Ravi A."/>
            <person name="Getino M."/>
            <person name="Pursley I."/>
            <person name="Horton D.L."/>
            <person name="Alikhan N.F."/>
            <person name="Baker D."/>
            <person name="Gharbi K."/>
            <person name="Hall N."/>
            <person name="Watson M."/>
            <person name="Adriaenssens E.M."/>
            <person name="Foster-Nyarko E."/>
            <person name="Jarju S."/>
            <person name="Secka A."/>
            <person name="Antonio M."/>
            <person name="Oren A."/>
            <person name="Chaudhuri R.R."/>
            <person name="La Ragione R."/>
            <person name="Hildebrand F."/>
            <person name="Pallen M.J."/>
        </authorList>
    </citation>
    <scope>NUCLEOTIDE SEQUENCE</scope>
    <source>
        <strain evidence="5">ChiBcec6-4105</strain>
    </source>
</reference>
<evidence type="ECO:0000313" key="5">
    <source>
        <dbReference type="EMBL" id="HJD29534.1"/>
    </source>
</evidence>
<dbReference type="EMBL" id="DWUY01000253">
    <property type="protein sequence ID" value="HJD29534.1"/>
    <property type="molecule type" value="Genomic_DNA"/>
</dbReference>